<reference evidence="11 12" key="1">
    <citation type="submission" date="2019-04" db="EMBL/GenBank/DDBJ databases">
        <title>Draft genome of the big-headed turtle Platysternon megacephalum.</title>
        <authorList>
            <person name="Gong S."/>
        </authorList>
    </citation>
    <scope>NUCLEOTIDE SEQUENCE [LARGE SCALE GENOMIC DNA]</scope>
    <source>
        <strain evidence="11">DO16091913</strain>
        <tissue evidence="11">Muscle</tissue>
    </source>
</reference>
<name>A0A4D9DHX9_9SAUR</name>
<evidence type="ECO:0000256" key="6">
    <source>
        <dbReference type="SAM" id="Coils"/>
    </source>
</evidence>
<dbReference type="InterPro" id="IPR008984">
    <property type="entry name" value="SMAD_FHA_dom_sf"/>
</dbReference>
<dbReference type="FunFam" id="2.60.200.20:FF:000009">
    <property type="entry name" value="bifunctional polynucleotide phosphatase/kinase"/>
    <property type="match status" value="1"/>
</dbReference>
<dbReference type="Gene3D" id="2.60.200.20">
    <property type="match status" value="1"/>
</dbReference>
<feature type="chain" id="PRO_5020032685" evidence="9">
    <location>
        <begin position="20"/>
        <end position="678"/>
    </location>
</feature>
<dbReference type="NCBIfam" id="TIGR01664">
    <property type="entry name" value="DNA-3'-Pase"/>
    <property type="match status" value="1"/>
</dbReference>
<dbReference type="GO" id="GO:0016787">
    <property type="term" value="F:hydrolase activity"/>
    <property type="evidence" value="ECO:0007669"/>
    <property type="project" value="UniProtKB-KW"/>
</dbReference>
<organism evidence="11 12">
    <name type="scientific">Platysternon megacephalum</name>
    <name type="common">big-headed turtle</name>
    <dbReference type="NCBI Taxonomy" id="55544"/>
    <lineage>
        <taxon>Eukaryota</taxon>
        <taxon>Metazoa</taxon>
        <taxon>Chordata</taxon>
        <taxon>Craniata</taxon>
        <taxon>Vertebrata</taxon>
        <taxon>Euteleostomi</taxon>
        <taxon>Archelosauria</taxon>
        <taxon>Testudinata</taxon>
        <taxon>Testudines</taxon>
        <taxon>Cryptodira</taxon>
        <taxon>Durocryptodira</taxon>
        <taxon>Testudinoidea</taxon>
        <taxon>Platysternidae</taxon>
        <taxon>Platysternon</taxon>
    </lineage>
</organism>
<feature type="compositionally biased region" description="Basic and acidic residues" evidence="7">
    <location>
        <begin position="398"/>
        <end position="407"/>
    </location>
</feature>
<dbReference type="GO" id="GO:0005227">
    <property type="term" value="F:calcium-activated cation channel activity"/>
    <property type="evidence" value="ECO:0007669"/>
    <property type="project" value="TreeGrafter"/>
</dbReference>
<evidence type="ECO:0000256" key="1">
    <source>
        <dbReference type="ARBA" id="ARBA00004123"/>
    </source>
</evidence>
<dbReference type="GO" id="GO:0006281">
    <property type="term" value="P:DNA repair"/>
    <property type="evidence" value="ECO:0007669"/>
    <property type="project" value="UniProtKB-KW"/>
</dbReference>
<dbReference type="Proteomes" id="UP000297703">
    <property type="component" value="Unassembled WGS sequence"/>
</dbReference>
<dbReference type="SUPFAM" id="SSF56784">
    <property type="entry name" value="HAD-like"/>
    <property type="match status" value="1"/>
</dbReference>
<protein>
    <submittedName>
        <fullName evidence="11">Tyrosine-protein phosphatase non-receptor type 18</fullName>
    </submittedName>
</protein>
<dbReference type="AlphaFoldDB" id="A0A4D9DHX9"/>
<dbReference type="GO" id="GO:0005634">
    <property type="term" value="C:nucleus"/>
    <property type="evidence" value="ECO:0007669"/>
    <property type="project" value="UniProtKB-SubCell"/>
</dbReference>
<evidence type="ECO:0000256" key="4">
    <source>
        <dbReference type="ARBA" id="ARBA00023204"/>
    </source>
</evidence>
<keyword evidence="12" id="KW-1185">Reference proteome</keyword>
<feature type="signal peptide" evidence="9">
    <location>
        <begin position="1"/>
        <end position="19"/>
    </location>
</feature>
<gene>
    <name evidence="11" type="ORF">DR999_PMT21253</name>
</gene>
<dbReference type="InterPro" id="IPR036412">
    <property type="entry name" value="HAD-like_sf"/>
</dbReference>
<keyword evidence="5" id="KW-0539">Nucleus</keyword>
<dbReference type="GO" id="GO:0099604">
    <property type="term" value="F:ligand-gated calcium channel activity"/>
    <property type="evidence" value="ECO:0007669"/>
    <property type="project" value="TreeGrafter"/>
</dbReference>
<dbReference type="Gene3D" id="3.40.50.1000">
    <property type="entry name" value="HAD superfamily/HAD-like"/>
    <property type="match status" value="1"/>
</dbReference>
<keyword evidence="2" id="KW-0227">DNA damage</keyword>
<proteinExistence type="predicted"/>
<reference evidence="11 12" key="2">
    <citation type="submission" date="2019-04" db="EMBL/GenBank/DDBJ databases">
        <title>The genome sequence of big-headed turtle.</title>
        <authorList>
            <person name="Gong S."/>
        </authorList>
    </citation>
    <scope>NUCLEOTIDE SEQUENCE [LARGE SCALE GENOMIC DNA]</scope>
    <source>
        <strain evidence="11">DO16091913</strain>
        <tissue evidence="11">Muscle</tissue>
    </source>
</reference>
<evidence type="ECO:0000256" key="3">
    <source>
        <dbReference type="ARBA" id="ARBA00022801"/>
    </source>
</evidence>
<dbReference type="SUPFAM" id="SSF49879">
    <property type="entry name" value="SMAD/FHA domain"/>
    <property type="match status" value="1"/>
</dbReference>
<dbReference type="CDD" id="cd22736">
    <property type="entry name" value="FHA_PNKP"/>
    <property type="match status" value="1"/>
</dbReference>
<dbReference type="InterPro" id="IPR041388">
    <property type="entry name" value="FHA_2"/>
</dbReference>
<dbReference type="EMBL" id="QXTE01000552">
    <property type="protein sequence ID" value="TFJ96946.1"/>
    <property type="molecule type" value="Genomic_DNA"/>
</dbReference>
<dbReference type="PANTHER" id="PTHR13800">
    <property type="entry name" value="TRANSIENT RECEPTOR POTENTIAL CATION CHANNEL, SUBFAMILY M, MEMBER 6"/>
    <property type="match status" value="1"/>
</dbReference>
<evidence type="ECO:0000259" key="10">
    <source>
        <dbReference type="Pfam" id="PF17913"/>
    </source>
</evidence>
<evidence type="ECO:0000313" key="12">
    <source>
        <dbReference type="Proteomes" id="UP000297703"/>
    </source>
</evidence>
<evidence type="ECO:0000256" key="7">
    <source>
        <dbReference type="SAM" id="MobiDB-lite"/>
    </source>
</evidence>
<feature type="compositionally biased region" description="Acidic residues" evidence="7">
    <location>
        <begin position="417"/>
        <end position="426"/>
    </location>
</feature>
<dbReference type="STRING" id="55544.A0A4D9DHX9"/>
<keyword evidence="11" id="KW-0675">Receptor</keyword>
<feature type="region of interest" description="Disordered" evidence="7">
    <location>
        <begin position="388"/>
        <end position="467"/>
    </location>
</feature>
<dbReference type="GO" id="GO:0005886">
    <property type="term" value="C:plasma membrane"/>
    <property type="evidence" value="ECO:0007669"/>
    <property type="project" value="TreeGrafter"/>
</dbReference>
<keyword evidence="8" id="KW-1133">Transmembrane helix</keyword>
<dbReference type="PANTHER" id="PTHR13800:SF6">
    <property type="entry name" value="TRANSIENT RECEPTOR POTENTIAL CATION CHANNEL SUBFAMILY M MEMBER 4"/>
    <property type="match status" value="1"/>
</dbReference>
<dbReference type="InterPro" id="IPR013954">
    <property type="entry name" value="PNK3P"/>
</dbReference>
<evidence type="ECO:0000256" key="5">
    <source>
        <dbReference type="ARBA" id="ARBA00023242"/>
    </source>
</evidence>
<dbReference type="InterPro" id="IPR023214">
    <property type="entry name" value="HAD_sf"/>
</dbReference>
<feature type="transmembrane region" description="Helical" evidence="8">
    <location>
        <begin position="86"/>
        <end position="111"/>
    </location>
</feature>
<dbReference type="InterPro" id="IPR006551">
    <property type="entry name" value="Polynucleotide_phosphatase"/>
</dbReference>
<dbReference type="InterPro" id="IPR050927">
    <property type="entry name" value="TRPM"/>
</dbReference>
<evidence type="ECO:0000313" key="11">
    <source>
        <dbReference type="EMBL" id="TFJ96946.1"/>
    </source>
</evidence>
<evidence type="ECO:0000256" key="8">
    <source>
        <dbReference type="SAM" id="Phobius"/>
    </source>
</evidence>
<keyword evidence="3" id="KW-0378">Hydrolase</keyword>
<keyword evidence="9" id="KW-0732">Signal</keyword>
<sequence>MKDVFLFLFFLAVWLVAYGVTTEGLLNPSDQRLAWIFRRVFYRPYLQIFGQIPLHEIDAALITASNCTDDPVAILMEEAAPCTNTYANWLVLILLVIFLLVANILLLNLLIAMFSYTFAKVQGNSDTYWKSQRYSLILEYHNRPALAPPFIIISHLRQLMRQRARGGSAKSRHFARDLSPEQDARLLTWEAVQKENHLVALGRQKRDSDTERLRRTSQKVDQALKQLAEVREQERRLKTLESQMEKFTGALCWMMDTLAQSDLGKNRPAPPTLKKGAGAMQCSLVSGDGRHEPVALPDGVPVVLGRGPRTRVADKKCSRTQVELLADYKHRAVRVTQRGVNPTSVEELQLQPGDSSTLQEGQTLWLVNGRYPYTLRFLPAPHSPRRGLLDFFSPKRHLPGEGDEGRPPKRPKAPSPPEEEEGEEDPAVAAKLHQLQETAASVERAKGGAPRLPQGGSSGLPPHPRDSWEEHGKLLVFTKEGVVPSAKVAGFDLDGTIITTKSGKVPRKLKQLQNEGYKIVVFTNQLGISRGRVRPEVFKAKAEAVVERLGVPVQVFVATGTGIYRKPLLGMWEYLCEKANGAASVALQSSLYVGDAAGRPPNWAPGHKKKDFSCSDRLFRDLTASGHVSVTDMVLNSYKSKFVEPALSEGFAQILHVHFVPGFADARQEALYRQFSEG</sequence>
<dbReference type="Pfam" id="PF08645">
    <property type="entry name" value="PNK3P"/>
    <property type="match status" value="1"/>
</dbReference>
<keyword evidence="6" id="KW-0175">Coiled coil</keyword>
<dbReference type="Pfam" id="PF17913">
    <property type="entry name" value="FHA_2"/>
    <property type="match status" value="1"/>
</dbReference>
<evidence type="ECO:0000256" key="9">
    <source>
        <dbReference type="SAM" id="SignalP"/>
    </source>
</evidence>
<dbReference type="OrthoDB" id="19045at2759"/>
<dbReference type="NCBIfam" id="TIGR01662">
    <property type="entry name" value="HAD-SF-IIIA"/>
    <property type="match status" value="1"/>
</dbReference>
<keyword evidence="8" id="KW-0472">Membrane</keyword>
<feature type="domain" description="PNK FHA" evidence="10">
    <location>
        <begin position="282"/>
        <end position="350"/>
    </location>
</feature>
<comment type="subcellular location">
    <subcellularLocation>
        <location evidence="1">Nucleus</location>
    </subcellularLocation>
</comment>
<feature type="coiled-coil region" evidence="6">
    <location>
        <begin position="213"/>
        <end position="250"/>
    </location>
</feature>
<dbReference type="InterPro" id="IPR006549">
    <property type="entry name" value="HAD-SF_hydro_IIIA"/>
</dbReference>
<evidence type="ECO:0000256" key="2">
    <source>
        <dbReference type="ARBA" id="ARBA00022763"/>
    </source>
</evidence>
<keyword evidence="4" id="KW-0234">DNA repair</keyword>
<keyword evidence="8" id="KW-0812">Transmembrane</keyword>
<comment type="caution">
    <text evidence="11">The sequence shown here is derived from an EMBL/GenBank/DDBJ whole genome shotgun (WGS) entry which is preliminary data.</text>
</comment>
<accession>A0A4D9DHX9</accession>